<name>A0A3B0VY72_9ZZZZ</name>
<feature type="non-terminal residue" evidence="1">
    <location>
        <position position="65"/>
    </location>
</feature>
<organism evidence="1">
    <name type="scientific">hydrothermal vent metagenome</name>
    <dbReference type="NCBI Taxonomy" id="652676"/>
    <lineage>
        <taxon>unclassified sequences</taxon>
        <taxon>metagenomes</taxon>
        <taxon>ecological metagenomes</taxon>
    </lineage>
</organism>
<accession>A0A3B0VY72</accession>
<sequence>MLCRFFPLIRDMALIFDFLSIDLIGGLSIESGMRPGLIIMGQPRTDILSGLQAIVKGVQIDTFIF</sequence>
<proteinExistence type="predicted"/>
<gene>
    <name evidence="1" type="ORF">MNBD_GAMMA02-18</name>
</gene>
<dbReference type="EMBL" id="UOFA01000181">
    <property type="protein sequence ID" value="VAW45300.1"/>
    <property type="molecule type" value="Genomic_DNA"/>
</dbReference>
<evidence type="ECO:0000313" key="1">
    <source>
        <dbReference type="EMBL" id="VAW45300.1"/>
    </source>
</evidence>
<reference evidence="1" key="1">
    <citation type="submission" date="2018-06" db="EMBL/GenBank/DDBJ databases">
        <authorList>
            <person name="Zhirakovskaya E."/>
        </authorList>
    </citation>
    <scope>NUCLEOTIDE SEQUENCE</scope>
</reference>
<dbReference type="AlphaFoldDB" id="A0A3B0VY72"/>
<protein>
    <submittedName>
        <fullName evidence="1">Uncharacterized protein</fullName>
    </submittedName>
</protein>